<dbReference type="GO" id="GO:0003723">
    <property type="term" value="F:RNA binding"/>
    <property type="evidence" value="ECO:0007669"/>
    <property type="project" value="UniProtKB-UniRule"/>
</dbReference>
<feature type="domain" description="RRM" evidence="3">
    <location>
        <begin position="198"/>
        <end position="272"/>
    </location>
</feature>
<evidence type="ECO:0000259" key="3">
    <source>
        <dbReference type="PROSITE" id="PS50102"/>
    </source>
</evidence>
<dbReference type="SUPFAM" id="SSF54928">
    <property type="entry name" value="RNA-binding domain, RBD"/>
    <property type="match status" value="1"/>
</dbReference>
<feature type="region of interest" description="Disordered" evidence="2">
    <location>
        <begin position="413"/>
        <end position="445"/>
    </location>
</feature>
<evidence type="ECO:0000256" key="2">
    <source>
        <dbReference type="SAM" id="MobiDB-lite"/>
    </source>
</evidence>
<evidence type="ECO:0000256" key="1">
    <source>
        <dbReference type="PROSITE-ProRule" id="PRU00176"/>
    </source>
</evidence>
<dbReference type="InterPro" id="IPR035979">
    <property type="entry name" value="RBD_domain_sf"/>
</dbReference>
<dbReference type="SMART" id="SM00360">
    <property type="entry name" value="RRM"/>
    <property type="match status" value="2"/>
</dbReference>
<feature type="compositionally biased region" description="Basic and acidic residues" evidence="2">
    <location>
        <begin position="360"/>
        <end position="370"/>
    </location>
</feature>
<feature type="compositionally biased region" description="Acidic residues" evidence="2">
    <location>
        <begin position="61"/>
        <end position="78"/>
    </location>
</feature>
<dbReference type="PROSITE" id="PS50102">
    <property type="entry name" value="RRM"/>
    <property type="match status" value="1"/>
</dbReference>
<organism evidence="4 5">
    <name type="scientific">Acanthosepion pharaonis</name>
    <name type="common">Pharaoh cuttlefish</name>
    <name type="synonym">Sepia pharaonis</name>
    <dbReference type="NCBI Taxonomy" id="158019"/>
    <lineage>
        <taxon>Eukaryota</taxon>
        <taxon>Metazoa</taxon>
        <taxon>Spiralia</taxon>
        <taxon>Lophotrochozoa</taxon>
        <taxon>Mollusca</taxon>
        <taxon>Cephalopoda</taxon>
        <taxon>Coleoidea</taxon>
        <taxon>Decapodiformes</taxon>
        <taxon>Sepiida</taxon>
        <taxon>Sepiina</taxon>
        <taxon>Sepiidae</taxon>
        <taxon>Acanthosepion</taxon>
    </lineage>
</organism>
<sequence>MSADFFGSHCRFDLIGFFFLSRRLRDNSCIKMSDEKQTETPVDGVEDVDQSEMETSSAAPVEEDGNVDGETPMEDSTTEAEKKEEDKKDGEKKEEDKKEEEDDNTLNLRRPYPNLLTIHKLKLADIKVAVSELSDYWDDTCLNIRYIKEKTGVGKGFMRMKFPSEEAAEVVFNKLQPMEINGKTFVYEPPTEGNKKDYSLYVNNIPQGVTVKEVQALFPQARNVVIPLNEEDQNQGYAIVECHSLPEAENIISESKDLKLKDNVLSIDLISHTSKDDDDKKSKKHQNNQQNKKGRFSNQQNRRNQQVNKKGKQDQRGRGLNSDMRGKRPQQMQQMQQRKQRWSPDRRQQGRKPAQFMQKGRMDGGGRRQLMDGVGGGGSGQWNQGGQNVTAALSQTSELLKGLTSLLGQQLLNPNQMGGQGDGQFGNQSWGQGMDQGGNYGGGYQSGGGGGGGGGGRGFNNDNMNYGNYDYNPTEISSSSPSASRYSGDNYTKTTANAPLHGLLCQHEQWNAFPPPPLHPPPLLVSPFDILSKTSCLWDWT</sequence>
<feature type="compositionally biased region" description="Basic and acidic residues" evidence="2">
    <location>
        <begin position="79"/>
        <end position="96"/>
    </location>
</feature>
<accession>A0A812EVN4</accession>
<feature type="region of interest" description="Disordered" evidence="2">
    <location>
        <begin position="34"/>
        <end position="108"/>
    </location>
</feature>
<keyword evidence="5" id="KW-1185">Reference proteome</keyword>
<gene>
    <name evidence="4" type="ORF">SPHA_78127</name>
</gene>
<evidence type="ECO:0000313" key="5">
    <source>
        <dbReference type="Proteomes" id="UP000597762"/>
    </source>
</evidence>
<feature type="compositionally biased region" description="Low complexity" evidence="2">
    <location>
        <begin position="298"/>
        <end position="308"/>
    </location>
</feature>
<reference evidence="4" key="1">
    <citation type="submission" date="2021-01" db="EMBL/GenBank/DDBJ databases">
        <authorList>
            <person name="Li R."/>
            <person name="Bekaert M."/>
        </authorList>
    </citation>
    <scope>NUCLEOTIDE SEQUENCE</scope>
    <source>
        <strain evidence="4">Farmed</strain>
    </source>
</reference>
<dbReference type="InterPro" id="IPR012677">
    <property type="entry name" value="Nucleotide-bd_a/b_plait_sf"/>
</dbReference>
<dbReference type="EMBL" id="CAHIKZ030005530">
    <property type="protein sequence ID" value="CAE1328497.1"/>
    <property type="molecule type" value="Genomic_DNA"/>
</dbReference>
<name>A0A812EVN4_ACAPH</name>
<protein>
    <recommendedName>
        <fullName evidence="3">RRM domain-containing protein</fullName>
    </recommendedName>
</protein>
<feature type="compositionally biased region" description="Gly residues" evidence="2">
    <location>
        <begin position="434"/>
        <end position="445"/>
    </location>
</feature>
<dbReference type="AlphaFoldDB" id="A0A812EVN4"/>
<evidence type="ECO:0000313" key="4">
    <source>
        <dbReference type="EMBL" id="CAE1328497.1"/>
    </source>
</evidence>
<proteinExistence type="predicted"/>
<dbReference type="Gene3D" id="3.30.70.330">
    <property type="match status" value="1"/>
</dbReference>
<comment type="caution">
    <text evidence="4">The sequence shown here is derived from an EMBL/GenBank/DDBJ whole genome shotgun (WGS) entry which is preliminary data.</text>
</comment>
<dbReference type="OrthoDB" id="6437583at2759"/>
<dbReference type="Proteomes" id="UP000597762">
    <property type="component" value="Unassembled WGS sequence"/>
</dbReference>
<dbReference type="InterPro" id="IPR000504">
    <property type="entry name" value="RRM_dom"/>
</dbReference>
<keyword evidence="1" id="KW-0694">RNA-binding</keyword>
<feature type="region of interest" description="Disordered" evidence="2">
    <location>
        <begin position="273"/>
        <end position="386"/>
    </location>
</feature>